<dbReference type="Pfam" id="PF06283">
    <property type="entry name" value="ThuA"/>
    <property type="match status" value="1"/>
</dbReference>
<dbReference type="Gene3D" id="3.40.50.880">
    <property type="match status" value="1"/>
</dbReference>
<dbReference type="Proteomes" id="UP001232536">
    <property type="component" value="Unassembled WGS sequence"/>
</dbReference>
<evidence type="ECO:0000259" key="1">
    <source>
        <dbReference type="Pfam" id="PF06283"/>
    </source>
</evidence>
<organism evidence="2 3">
    <name type="scientific">Actinotalea lenta</name>
    <dbReference type="NCBI Taxonomy" id="3064654"/>
    <lineage>
        <taxon>Bacteria</taxon>
        <taxon>Bacillati</taxon>
        <taxon>Actinomycetota</taxon>
        <taxon>Actinomycetes</taxon>
        <taxon>Micrococcales</taxon>
        <taxon>Cellulomonadaceae</taxon>
        <taxon>Actinotalea</taxon>
    </lineage>
</organism>
<comment type="caution">
    <text evidence="2">The sequence shown here is derived from an EMBL/GenBank/DDBJ whole genome shotgun (WGS) entry which is preliminary data.</text>
</comment>
<accession>A0ABT9D7B8</accession>
<protein>
    <submittedName>
        <fullName evidence="2">ThuA domain-containing protein</fullName>
    </submittedName>
</protein>
<evidence type="ECO:0000313" key="2">
    <source>
        <dbReference type="EMBL" id="MDO8106745.1"/>
    </source>
</evidence>
<gene>
    <name evidence="2" type="ORF">Q6348_05980</name>
</gene>
<name>A0ABT9D7B8_9CELL</name>
<sequence length="231" mass="24450">MDVHALVLCGGGRRSDPWHDLAATGHAVALVLAEQGVHTRLSSRPADVMAPLDTDLLVVNCSDGEGPTEGDVDGPTVDAAIGAHVAAGRPILALHSAALAFPDAPGWARVLGARWVHGRSMHPELGRATVRTLPSPITDTLADVEVTDERYCFLEPVTDLGAVVPHVEHRHEGVTHPLAWARTVGPAGSRVVYDALGHDVRSYASPTRRALLAAELGWLLESAGSVPRRRT</sequence>
<proteinExistence type="predicted"/>
<dbReference type="PANTHER" id="PTHR40469">
    <property type="entry name" value="SECRETED GLYCOSYL HYDROLASE"/>
    <property type="match status" value="1"/>
</dbReference>
<dbReference type="PANTHER" id="PTHR40469:SF2">
    <property type="entry name" value="GALACTOSE-BINDING DOMAIN-LIKE SUPERFAMILY PROTEIN"/>
    <property type="match status" value="1"/>
</dbReference>
<dbReference type="SUPFAM" id="SSF52317">
    <property type="entry name" value="Class I glutamine amidotransferase-like"/>
    <property type="match status" value="1"/>
</dbReference>
<evidence type="ECO:0000313" key="3">
    <source>
        <dbReference type="Proteomes" id="UP001232536"/>
    </source>
</evidence>
<dbReference type="EMBL" id="JAUQYP010000001">
    <property type="protein sequence ID" value="MDO8106745.1"/>
    <property type="molecule type" value="Genomic_DNA"/>
</dbReference>
<dbReference type="RefSeq" id="WP_304600390.1">
    <property type="nucleotide sequence ID" value="NZ_JAUQYP010000001.1"/>
</dbReference>
<feature type="domain" description="ThuA-like" evidence="1">
    <location>
        <begin position="19"/>
        <end position="218"/>
    </location>
</feature>
<reference evidence="2 3" key="1">
    <citation type="submission" date="2023-07" db="EMBL/GenBank/DDBJ databases">
        <title>Description of novel actinomycetes strains, isolated from tidal flat sediment.</title>
        <authorList>
            <person name="Lu C."/>
        </authorList>
    </citation>
    <scope>NUCLEOTIDE SEQUENCE [LARGE SCALE GENOMIC DNA]</scope>
    <source>
        <strain evidence="2 3">SYSU T00b441</strain>
    </source>
</reference>
<dbReference type="InterPro" id="IPR029010">
    <property type="entry name" value="ThuA-like"/>
</dbReference>
<keyword evidence="3" id="KW-1185">Reference proteome</keyword>
<dbReference type="InterPro" id="IPR029062">
    <property type="entry name" value="Class_I_gatase-like"/>
</dbReference>